<evidence type="ECO:0000313" key="1">
    <source>
        <dbReference type="EMBL" id="TRW92055.1"/>
    </source>
</evidence>
<evidence type="ECO:0000313" key="2">
    <source>
        <dbReference type="Proteomes" id="UP000733744"/>
    </source>
</evidence>
<dbReference type="RefSeq" id="WP_127028409.1">
    <property type="nucleotide sequence ID" value="NZ_RYFG02000109.1"/>
</dbReference>
<keyword evidence="2" id="KW-1185">Reference proteome</keyword>
<dbReference type="Proteomes" id="UP000733744">
    <property type="component" value="Unassembled WGS sequence"/>
</dbReference>
<proteinExistence type="predicted"/>
<sequence>MMNNTLITRIMGISKSAIADVKFNYPSQLKYAKSPEGGIMITGDSSTLADVLAWLEDNHHMHSVRRLGSLEFCERLLLALRAGQFLTCHANELQQ</sequence>
<protein>
    <submittedName>
        <fullName evidence="1">Uncharacterized protein</fullName>
    </submittedName>
</protein>
<accession>A0ABY3C7J6</accession>
<comment type="caution">
    <text evidence="1">The sequence shown here is derived from an EMBL/GenBank/DDBJ whole genome shotgun (WGS) entry which is preliminary data.</text>
</comment>
<gene>
    <name evidence="1" type="ORF">EKO24_015425</name>
</gene>
<reference evidence="1 2" key="1">
    <citation type="journal article" date="2019" name="Antonie Van Leeuwenhoek">
        <title>Description of 'Ca. Methylobacter oryzae' KRF1, a novel species from the environmentally important Methylobacter clade 2.</title>
        <authorList>
            <person name="Khatri K."/>
            <person name="Mohite J.A."/>
            <person name="Pandit P.S."/>
            <person name="Bahulikar R."/>
            <person name="Rahalkar M.C."/>
        </authorList>
    </citation>
    <scope>NUCLEOTIDE SEQUENCE [LARGE SCALE GENOMIC DNA]</scope>
    <source>
        <strain evidence="1 2">KRF1</strain>
    </source>
</reference>
<organism evidence="1 2">
    <name type="scientific">Candidatus Methylobacter oryzae</name>
    <dbReference type="NCBI Taxonomy" id="2497749"/>
    <lineage>
        <taxon>Bacteria</taxon>
        <taxon>Pseudomonadati</taxon>
        <taxon>Pseudomonadota</taxon>
        <taxon>Gammaproteobacteria</taxon>
        <taxon>Methylococcales</taxon>
        <taxon>Methylococcaceae</taxon>
        <taxon>Methylobacter</taxon>
    </lineage>
</organism>
<name>A0ABY3C7J6_9GAMM</name>
<dbReference type="EMBL" id="RYFG02000109">
    <property type="protein sequence ID" value="TRW92055.1"/>
    <property type="molecule type" value="Genomic_DNA"/>
</dbReference>